<organism evidence="1 2">
    <name type="scientific">Elysia crispata</name>
    <name type="common">lettuce slug</name>
    <dbReference type="NCBI Taxonomy" id="231223"/>
    <lineage>
        <taxon>Eukaryota</taxon>
        <taxon>Metazoa</taxon>
        <taxon>Spiralia</taxon>
        <taxon>Lophotrochozoa</taxon>
        <taxon>Mollusca</taxon>
        <taxon>Gastropoda</taxon>
        <taxon>Heterobranchia</taxon>
        <taxon>Euthyneura</taxon>
        <taxon>Panpulmonata</taxon>
        <taxon>Sacoglossa</taxon>
        <taxon>Placobranchoidea</taxon>
        <taxon>Plakobranchidae</taxon>
        <taxon>Elysia</taxon>
    </lineage>
</organism>
<reference evidence="1" key="1">
    <citation type="journal article" date="2023" name="G3 (Bethesda)">
        <title>A reference genome for the long-term kleptoplast-retaining sea slug Elysia crispata morphotype clarki.</title>
        <authorList>
            <person name="Eastman K.E."/>
            <person name="Pendleton A.L."/>
            <person name="Shaikh M.A."/>
            <person name="Suttiyut T."/>
            <person name="Ogas R."/>
            <person name="Tomko P."/>
            <person name="Gavelis G."/>
            <person name="Widhalm J.R."/>
            <person name="Wisecaver J.H."/>
        </authorList>
    </citation>
    <scope>NUCLEOTIDE SEQUENCE</scope>
    <source>
        <strain evidence="1">ECLA1</strain>
    </source>
</reference>
<evidence type="ECO:0000313" key="1">
    <source>
        <dbReference type="EMBL" id="KAK3754158.1"/>
    </source>
</evidence>
<dbReference type="AlphaFoldDB" id="A0AAE1D2T1"/>
<comment type="caution">
    <text evidence="1">The sequence shown here is derived from an EMBL/GenBank/DDBJ whole genome shotgun (WGS) entry which is preliminary data.</text>
</comment>
<proteinExistence type="predicted"/>
<evidence type="ECO:0000313" key="2">
    <source>
        <dbReference type="Proteomes" id="UP001283361"/>
    </source>
</evidence>
<keyword evidence="2" id="KW-1185">Reference proteome</keyword>
<gene>
    <name evidence="1" type="ORF">RRG08_024231</name>
</gene>
<protein>
    <submittedName>
        <fullName evidence="1">Uncharacterized protein</fullName>
    </submittedName>
</protein>
<dbReference type="Proteomes" id="UP001283361">
    <property type="component" value="Unassembled WGS sequence"/>
</dbReference>
<name>A0AAE1D2T1_9GAST</name>
<sequence>MKVKALNRRLEPGVRTLVSGSVVSGWPAGKHAKNFCMSFDGININIDPTSLMKRPNFVSLASSLASGSDSSQRDLAKILPTSTSLDFISFPQSLTTVLIPVRRLLQPSTNLVCCHSDEGGKILCLALTTSTRVEQDLSSSEFERRIASSTRYVAPNLMAILKVKVLSLLGG</sequence>
<dbReference type="EMBL" id="JAWDGP010005686">
    <property type="protein sequence ID" value="KAK3754158.1"/>
    <property type="molecule type" value="Genomic_DNA"/>
</dbReference>
<accession>A0AAE1D2T1</accession>